<gene>
    <name evidence="1" type="ORF">L2E82_22216</name>
</gene>
<dbReference type="EMBL" id="CM042012">
    <property type="protein sequence ID" value="KAI3751170.1"/>
    <property type="molecule type" value="Genomic_DNA"/>
</dbReference>
<evidence type="ECO:0000313" key="2">
    <source>
        <dbReference type="Proteomes" id="UP001055811"/>
    </source>
</evidence>
<protein>
    <submittedName>
        <fullName evidence="1">Uncharacterized protein</fullName>
    </submittedName>
</protein>
<name>A0ACB9DX93_CICIN</name>
<evidence type="ECO:0000313" key="1">
    <source>
        <dbReference type="EMBL" id="KAI3751170.1"/>
    </source>
</evidence>
<proteinExistence type="predicted"/>
<comment type="caution">
    <text evidence="1">The sequence shown here is derived from an EMBL/GenBank/DDBJ whole genome shotgun (WGS) entry which is preliminary data.</text>
</comment>
<sequence length="88" mass="10066">MYAIMGPFCCLMSLLSFFSFLHLEGGKGNKRKNDVSIEKENAFVEKPVKIEIPSALKKQLVDDWEFVNHQLLKSNLCMKVCFCKSSTM</sequence>
<reference evidence="1 2" key="2">
    <citation type="journal article" date="2022" name="Mol. Ecol. Resour.">
        <title>The genomes of chicory, endive, great burdock and yacon provide insights into Asteraceae paleo-polyploidization history and plant inulin production.</title>
        <authorList>
            <person name="Fan W."/>
            <person name="Wang S."/>
            <person name="Wang H."/>
            <person name="Wang A."/>
            <person name="Jiang F."/>
            <person name="Liu H."/>
            <person name="Zhao H."/>
            <person name="Xu D."/>
            <person name="Zhang Y."/>
        </authorList>
    </citation>
    <scope>NUCLEOTIDE SEQUENCE [LARGE SCALE GENOMIC DNA]</scope>
    <source>
        <strain evidence="2">cv. Punajuju</strain>
        <tissue evidence="1">Leaves</tissue>
    </source>
</reference>
<organism evidence="1 2">
    <name type="scientific">Cichorium intybus</name>
    <name type="common">Chicory</name>
    <dbReference type="NCBI Taxonomy" id="13427"/>
    <lineage>
        <taxon>Eukaryota</taxon>
        <taxon>Viridiplantae</taxon>
        <taxon>Streptophyta</taxon>
        <taxon>Embryophyta</taxon>
        <taxon>Tracheophyta</taxon>
        <taxon>Spermatophyta</taxon>
        <taxon>Magnoliopsida</taxon>
        <taxon>eudicotyledons</taxon>
        <taxon>Gunneridae</taxon>
        <taxon>Pentapetalae</taxon>
        <taxon>asterids</taxon>
        <taxon>campanulids</taxon>
        <taxon>Asterales</taxon>
        <taxon>Asteraceae</taxon>
        <taxon>Cichorioideae</taxon>
        <taxon>Cichorieae</taxon>
        <taxon>Cichoriinae</taxon>
        <taxon>Cichorium</taxon>
    </lineage>
</organism>
<accession>A0ACB9DX93</accession>
<keyword evidence="2" id="KW-1185">Reference proteome</keyword>
<dbReference type="Proteomes" id="UP001055811">
    <property type="component" value="Linkage Group LG04"/>
</dbReference>
<reference evidence="2" key="1">
    <citation type="journal article" date="2022" name="Mol. Ecol. Resour.">
        <title>The genomes of chicory, endive, great burdock and yacon provide insights into Asteraceae palaeo-polyploidization history and plant inulin production.</title>
        <authorList>
            <person name="Fan W."/>
            <person name="Wang S."/>
            <person name="Wang H."/>
            <person name="Wang A."/>
            <person name="Jiang F."/>
            <person name="Liu H."/>
            <person name="Zhao H."/>
            <person name="Xu D."/>
            <person name="Zhang Y."/>
        </authorList>
    </citation>
    <scope>NUCLEOTIDE SEQUENCE [LARGE SCALE GENOMIC DNA]</scope>
    <source>
        <strain evidence="2">cv. Punajuju</strain>
    </source>
</reference>